<evidence type="ECO:0000256" key="1">
    <source>
        <dbReference type="ARBA" id="ARBA00022729"/>
    </source>
</evidence>
<reference evidence="6" key="1">
    <citation type="submission" date="2020-06" db="EMBL/GenBank/DDBJ databases">
        <title>Insight into the genomes of haloalkaliphilic bacilli from Kenyan soda lakes.</title>
        <authorList>
            <person name="Mwirichia R."/>
            <person name="Villamizar G.C."/>
            <person name="Poehlein A."/>
            <person name="Mugweru J."/>
            <person name="Kipnyargis A."/>
            <person name="Kiplimo D."/>
            <person name="Orwa P."/>
            <person name="Daniel R."/>
        </authorList>
    </citation>
    <scope>NUCLEOTIDE SEQUENCE</scope>
    <source>
        <strain evidence="6">B1096_S55</strain>
    </source>
</reference>
<dbReference type="CDD" id="cd22786">
    <property type="entry name" value="DPBB_YuiC-like"/>
    <property type="match status" value="1"/>
</dbReference>
<dbReference type="InterPro" id="IPR051933">
    <property type="entry name" value="Resuscitation_pf_RpfB"/>
</dbReference>
<keyword evidence="7" id="KW-1185">Reference proteome</keyword>
<name>A0A9Q4B2C9_SALAG</name>
<feature type="chain" id="PRO_5040171844" evidence="3">
    <location>
        <begin position="33"/>
        <end position="318"/>
    </location>
</feature>
<dbReference type="PANTHER" id="PTHR39160:SF4">
    <property type="entry name" value="RESUSCITATION-PROMOTING FACTOR RPFB"/>
    <property type="match status" value="1"/>
</dbReference>
<evidence type="ECO:0000313" key="7">
    <source>
        <dbReference type="Proteomes" id="UP001057753"/>
    </source>
</evidence>
<dbReference type="EMBL" id="JABXYM010000001">
    <property type="protein sequence ID" value="MCR6097064.1"/>
    <property type="molecule type" value="Genomic_DNA"/>
</dbReference>
<dbReference type="RefSeq" id="WP_257821513.1">
    <property type="nucleotide sequence ID" value="NZ_JABXYM010000001.1"/>
</dbReference>
<dbReference type="SUPFAM" id="SSF50685">
    <property type="entry name" value="Barwin-like endoglucanases"/>
    <property type="match status" value="1"/>
</dbReference>
<dbReference type="InterPro" id="IPR036908">
    <property type="entry name" value="RlpA-like_sf"/>
</dbReference>
<dbReference type="Pfam" id="PF06725">
    <property type="entry name" value="3D"/>
    <property type="match status" value="1"/>
</dbReference>
<keyword evidence="1 3" id="KW-0732">Signal</keyword>
<proteinExistence type="predicted"/>
<dbReference type="Gene3D" id="1.10.101.10">
    <property type="entry name" value="PGBD-like superfamily/PGBD"/>
    <property type="match status" value="2"/>
</dbReference>
<dbReference type="InterPro" id="IPR002477">
    <property type="entry name" value="Peptidoglycan-bd-like"/>
</dbReference>
<accession>A0A9Q4B2C9</accession>
<sequence>MKPNTKIRSFQRLGISAVAAGAIFFTGTDAQAADGEEELGEKLLYKGKSHEHVVELKELLEENELLEKAENSDEWSSEFDDATTEAIKDYQEEYDLLVDGLAGVQTVGALLGLEQGDENDLVLALQEDLAELGYYDSDLDGKFGQLTEEALIHFQQEEDVEDEEGIAGPHTYAALHDLTSRYNNNIDASQEETVDTTSQANDESAEAESNNEETSSNTEAEGTMTMEATAYTAYCEGCSGITATGIDLRNNPDEKVVAVDPSVIPLGSIVEVEGYGRAIAGDVGGAITGNRIDLHVPSQEEAIAFGRQDIQVTIIETP</sequence>
<evidence type="ECO:0000259" key="4">
    <source>
        <dbReference type="Pfam" id="PF01471"/>
    </source>
</evidence>
<dbReference type="InterPro" id="IPR036365">
    <property type="entry name" value="PGBD-like_sf"/>
</dbReference>
<dbReference type="GO" id="GO:0009254">
    <property type="term" value="P:peptidoglycan turnover"/>
    <property type="evidence" value="ECO:0007669"/>
    <property type="project" value="InterPro"/>
</dbReference>
<dbReference type="InterPro" id="IPR010611">
    <property type="entry name" value="3D_dom"/>
</dbReference>
<feature type="region of interest" description="Disordered" evidence="2">
    <location>
        <begin position="190"/>
        <end position="222"/>
    </location>
</feature>
<dbReference type="InterPro" id="IPR036366">
    <property type="entry name" value="PGBDSf"/>
</dbReference>
<feature type="domain" description="Peptidoglycan binding-like" evidence="4">
    <location>
        <begin position="119"/>
        <end position="175"/>
    </location>
</feature>
<organism evidence="6 7">
    <name type="scientific">Salipaludibacillus agaradhaerens</name>
    <name type="common">Bacillus agaradhaerens</name>
    <dbReference type="NCBI Taxonomy" id="76935"/>
    <lineage>
        <taxon>Bacteria</taxon>
        <taxon>Bacillati</taxon>
        <taxon>Bacillota</taxon>
        <taxon>Bacilli</taxon>
        <taxon>Bacillales</taxon>
        <taxon>Bacillaceae</taxon>
    </lineage>
</organism>
<dbReference type="GO" id="GO:0004553">
    <property type="term" value="F:hydrolase activity, hydrolyzing O-glycosyl compounds"/>
    <property type="evidence" value="ECO:0007669"/>
    <property type="project" value="InterPro"/>
</dbReference>
<dbReference type="Proteomes" id="UP001057753">
    <property type="component" value="Unassembled WGS sequence"/>
</dbReference>
<protein>
    <submittedName>
        <fullName evidence="6">Peptidoglycan-binding protein</fullName>
    </submittedName>
</protein>
<feature type="compositionally biased region" description="Low complexity" evidence="2">
    <location>
        <begin position="212"/>
        <end position="222"/>
    </location>
</feature>
<comment type="caution">
    <text evidence="6">The sequence shown here is derived from an EMBL/GenBank/DDBJ whole genome shotgun (WGS) entry which is preliminary data.</text>
</comment>
<feature type="signal peptide" evidence="3">
    <location>
        <begin position="1"/>
        <end position="32"/>
    </location>
</feature>
<gene>
    <name evidence="6" type="ORF">HXA33_10885</name>
</gene>
<evidence type="ECO:0000256" key="2">
    <source>
        <dbReference type="SAM" id="MobiDB-lite"/>
    </source>
</evidence>
<evidence type="ECO:0000313" key="6">
    <source>
        <dbReference type="EMBL" id="MCR6097064.1"/>
    </source>
</evidence>
<dbReference type="PANTHER" id="PTHR39160">
    <property type="entry name" value="CELL WALL-BINDING PROTEIN YOCH"/>
    <property type="match status" value="1"/>
</dbReference>
<dbReference type="AlphaFoldDB" id="A0A9Q4B2C9"/>
<dbReference type="Gene3D" id="2.40.40.10">
    <property type="entry name" value="RlpA-like domain"/>
    <property type="match status" value="1"/>
</dbReference>
<dbReference type="SUPFAM" id="SSF47090">
    <property type="entry name" value="PGBD-like"/>
    <property type="match status" value="2"/>
</dbReference>
<dbReference type="Pfam" id="PF01471">
    <property type="entry name" value="PG_binding_1"/>
    <property type="match status" value="2"/>
</dbReference>
<dbReference type="GO" id="GO:0019867">
    <property type="term" value="C:outer membrane"/>
    <property type="evidence" value="ECO:0007669"/>
    <property type="project" value="InterPro"/>
</dbReference>
<evidence type="ECO:0000256" key="3">
    <source>
        <dbReference type="SAM" id="SignalP"/>
    </source>
</evidence>
<evidence type="ECO:0000259" key="5">
    <source>
        <dbReference type="Pfam" id="PF06725"/>
    </source>
</evidence>
<feature type="domain" description="3D" evidence="5">
    <location>
        <begin position="255"/>
        <end position="315"/>
    </location>
</feature>
<feature type="domain" description="Peptidoglycan binding-like" evidence="4">
    <location>
        <begin position="50"/>
        <end position="110"/>
    </location>
</feature>